<reference evidence="4 5" key="1">
    <citation type="submission" date="2018-03" db="EMBL/GenBank/DDBJ databases">
        <title>Whole genome sequencing of Histamine producing bacteria.</title>
        <authorList>
            <person name="Butler K."/>
        </authorList>
    </citation>
    <scope>NUCLEOTIDE SEQUENCE [LARGE SCALE GENOMIC DNA]</scope>
    <source>
        <strain evidence="4 5">BS2</strain>
    </source>
</reference>
<dbReference type="OrthoDB" id="9803641at2"/>
<evidence type="ECO:0000256" key="1">
    <source>
        <dbReference type="ARBA" id="ARBA00022741"/>
    </source>
</evidence>
<dbReference type="InterPro" id="IPR003593">
    <property type="entry name" value="AAA+_ATPase"/>
</dbReference>
<gene>
    <name evidence="4" type="ORF">CTM88_20440</name>
</gene>
<dbReference type="CDD" id="cd19499">
    <property type="entry name" value="RecA-like_ClpB_Hsp104-like"/>
    <property type="match status" value="1"/>
</dbReference>
<comment type="caution">
    <text evidence="4">The sequence shown here is derived from an EMBL/GenBank/DDBJ whole genome shotgun (WGS) entry which is preliminary data.</text>
</comment>
<dbReference type="RefSeq" id="WP_065176734.1">
    <property type="nucleotide sequence ID" value="NZ_LZFA01000027.1"/>
</dbReference>
<dbReference type="GO" id="GO:0016887">
    <property type="term" value="F:ATP hydrolysis activity"/>
    <property type="evidence" value="ECO:0007669"/>
    <property type="project" value="InterPro"/>
</dbReference>
<dbReference type="SMART" id="SM00382">
    <property type="entry name" value="AAA"/>
    <property type="match status" value="1"/>
</dbReference>
<evidence type="ECO:0000259" key="3">
    <source>
        <dbReference type="SMART" id="SM00382"/>
    </source>
</evidence>
<dbReference type="InterPro" id="IPR001270">
    <property type="entry name" value="ClpA/B"/>
</dbReference>
<dbReference type="SUPFAM" id="SSF52540">
    <property type="entry name" value="P-loop containing nucleoside triphosphate hydrolases"/>
    <property type="match status" value="1"/>
</dbReference>
<organism evidence="4 5">
    <name type="scientific">Photobacterium aquimaris</name>
    <dbReference type="NCBI Taxonomy" id="512643"/>
    <lineage>
        <taxon>Bacteria</taxon>
        <taxon>Pseudomonadati</taxon>
        <taxon>Pseudomonadota</taxon>
        <taxon>Gammaproteobacteria</taxon>
        <taxon>Vibrionales</taxon>
        <taxon>Vibrionaceae</taxon>
        <taxon>Photobacterium</taxon>
    </lineage>
</organism>
<dbReference type="AlphaFoldDB" id="A0A2T3IEG4"/>
<dbReference type="GO" id="GO:0005524">
    <property type="term" value="F:ATP binding"/>
    <property type="evidence" value="ECO:0007669"/>
    <property type="project" value="UniProtKB-KW"/>
</dbReference>
<dbReference type="GO" id="GO:0006508">
    <property type="term" value="P:proteolysis"/>
    <property type="evidence" value="ECO:0007669"/>
    <property type="project" value="UniProtKB-KW"/>
</dbReference>
<keyword evidence="4" id="KW-0378">Hydrolase</keyword>
<dbReference type="PANTHER" id="PTHR11638:SF18">
    <property type="entry name" value="HEAT SHOCK PROTEIN 104"/>
    <property type="match status" value="1"/>
</dbReference>
<dbReference type="GO" id="GO:0005737">
    <property type="term" value="C:cytoplasm"/>
    <property type="evidence" value="ECO:0007669"/>
    <property type="project" value="TreeGrafter"/>
</dbReference>
<keyword evidence="4" id="KW-0645">Protease</keyword>
<accession>A0A2T3IEG4</accession>
<protein>
    <submittedName>
        <fullName evidence="4">ATP-dependent Clp protease ATP-binding subunit</fullName>
    </submittedName>
</protein>
<dbReference type="GO" id="GO:0008233">
    <property type="term" value="F:peptidase activity"/>
    <property type="evidence" value="ECO:0007669"/>
    <property type="project" value="UniProtKB-KW"/>
</dbReference>
<dbReference type="InterPro" id="IPR050130">
    <property type="entry name" value="ClpA_ClpB"/>
</dbReference>
<dbReference type="GO" id="GO:0034605">
    <property type="term" value="P:cellular response to heat"/>
    <property type="evidence" value="ECO:0007669"/>
    <property type="project" value="TreeGrafter"/>
</dbReference>
<dbReference type="EMBL" id="PYMK01000039">
    <property type="protein sequence ID" value="PSU22287.1"/>
    <property type="molecule type" value="Genomic_DNA"/>
</dbReference>
<dbReference type="Gene3D" id="3.40.50.300">
    <property type="entry name" value="P-loop containing nucleotide triphosphate hydrolases"/>
    <property type="match status" value="1"/>
</dbReference>
<keyword evidence="2 4" id="KW-0067">ATP-binding</keyword>
<keyword evidence="1" id="KW-0547">Nucleotide-binding</keyword>
<dbReference type="Pfam" id="PF07724">
    <property type="entry name" value="AAA_2"/>
    <property type="match status" value="1"/>
</dbReference>
<dbReference type="PANTHER" id="PTHR11638">
    <property type="entry name" value="ATP-DEPENDENT CLP PROTEASE"/>
    <property type="match status" value="1"/>
</dbReference>
<feature type="domain" description="AAA+ ATPase" evidence="3">
    <location>
        <begin position="344"/>
        <end position="496"/>
    </location>
</feature>
<evidence type="ECO:0000256" key="2">
    <source>
        <dbReference type="ARBA" id="ARBA00022840"/>
    </source>
</evidence>
<dbReference type="Proteomes" id="UP000240254">
    <property type="component" value="Unassembled WGS sequence"/>
</dbReference>
<dbReference type="InterPro" id="IPR003959">
    <property type="entry name" value="ATPase_AAA_core"/>
</dbReference>
<sequence>MNNKVLACWLDDFLRQAKLRRGIVLSGNVIDLAFSSAQDSIMPMREVLDSSLKKAGFKHVVFYSRVGGISGVTAQEWQNLQSQLQSSTNELEGDDYDLGEDFGSDAEMLNQSTEITPEDFFAMAQRVMLDHNAAKTAFIIDWSNYLFGQVNALSEQERGWLLQISQGLRNARDAVTASEVDKVQSLMVFMCQGVSILPPSLYLGNPQFAEVNIPLPNRESRKQAILSLAHVFDVDEILCSGSRASEDLTDLTDALTLRDINHLARLSRQQEGSLSIDALVSLYRYGKKESPWEQLNRDKLKTTTETLSRRVKGQQQAIETVKKVLIRAYTGLSGLQHSSRSRAPKGALFFVGPTGVGKTELAKSLASFLFGDEDACLRFDMSEFNHEHADQRLVGAPPGYVGFEEGGQLTNAVKRRPFSLLLFDEIEKAHPRILDKFLQILEDGRLTDGKGETVMFSDTFIVFTSNIGASTIHPGHNTAEEFKIAVSHHFVNELKRPELLGRIGEANIVPFNFMQDREFLISIAKTKLEPLKNRLKEKWLVSDLIFDDEDQTLSTIIDKVDPQSGGRGVLNALVSCLFDPLAQFLFEEIDDANALAGKTISVVQAGKSFDFDILQ</sequence>
<evidence type="ECO:0000313" key="5">
    <source>
        <dbReference type="Proteomes" id="UP000240254"/>
    </source>
</evidence>
<dbReference type="InterPro" id="IPR027417">
    <property type="entry name" value="P-loop_NTPase"/>
</dbReference>
<proteinExistence type="predicted"/>
<name>A0A2T3IEG4_9GAMM</name>
<evidence type="ECO:0000313" key="4">
    <source>
        <dbReference type="EMBL" id="PSU22287.1"/>
    </source>
</evidence>
<dbReference type="PRINTS" id="PR00300">
    <property type="entry name" value="CLPPROTEASEA"/>
</dbReference>